<dbReference type="Pfam" id="PF13781">
    <property type="entry name" value="DoxX_3"/>
    <property type="match status" value="1"/>
</dbReference>
<reference evidence="2 3" key="1">
    <citation type="journal article" date="2014" name="Genome Announc.">
        <title>Draft Genome Sequence of the Carrageenan-Degrading Bacterium Cellulophaga sp. Strain KL-A, Isolated from Decaying Marine Algae.</title>
        <authorList>
            <person name="Shan D."/>
            <person name="Ying J."/>
            <person name="Li X."/>
            <person name="Gao Z."/>
            <person name="Wei G."/>
            <person name="Shao Z."/>
        </authorList>
    </citation>
    <scope>NUCLEOTIDE SEQUENCE [LARGE SCALE GENOMIC DNA]</scope>
    <source>
        <strain evidence="2 3">KL-A</strain>
    </source>
</reference>
<organism evidence="2 3">
    <name type="scientific">Cellulophaga geojensis KL-A</name>
    <dbReference type="NCBI Taxonomy" id="1328323"/>
    <lineage>
        <taxon>Bacteria</taxon>
        <taxon>Pseudomonadati</taxon>
        <taxon>Bacteroidota</taxon>
        <taxon>Flavobacteriia</taxon>
        <taxon>Flavobacteriales</taxon>
        <taxon>Flavobacteriaceae</taxon>
        <taxon>Cellulophaga</taxon>
    </lineage>
</organism>
<protein>
    <recommendedName>
        <fullName evidence="4">DoxX family protein</fullName>
    </recommendedName>
</protein>
<feature type="transmembrane region" description="Helical" evidence="1">
    <location>
        <begin position="99"/>
        <end position="119"/>
    </location>
</feature>
<dbReference type="EMBL" id="ARZX01000001">
    <property type="protein sequence ID" value="EWH15037.1"/>
    <property type="molecule type" value="Genomic_DNA"/>
</dbReference>
<proteinExistence type="predicted"/>
<dbReference type="InterPro" id="IPR025695">
    <property type="entry name" value="DoxX-like"/>
</dbReference>
<gene>
    <name evidence="2" type="ORF">KLA_00720</name>
</gene>
<keyword evidence="1" id="KW-0472">Membrane</keyword>
<evidence type="ECO:0000256" key="1">
    <source>
        <dbReference type="SAM" id="Phobius"/>
    </source>
</evidence>
<keyword evidence="1" id="KW-0812">Transmembrane</keyword>
<comment type="caution">
    <text evidence="2">The sequence shown here is derived from an EMBL/GenBank/DDBJ whole genome shotgun (WGS) entry which is preliminary data.</text>
</comment>
<dbReference type="RefSeq" id="WP_034642872.1">
    <property type="nucleotide sequence ID" value="NZ_ARZX01000001.1"/>
</dbReference>
<keyword evidence="3" id="KW-1185">Reference proteome</keyword>
<sequence>MQKNILNKILTISIGLIWLANGLLCKVLNLVPRHQKIVANILGDGFAKPLTISIGVLEIFMAVWIFSGYKFRVNAMLQMLIIGVMNILEFALVPELLLWGKYNIVFALLLICVIFYNEFHLKKTN</sequence>
<evidence type="ECO:0000313" key="2">
    <source>
        <dbReference type="EMBL" id="EWH15037.1"/>
    </source>
</evidence>
<feature type="transmembrane region" description="Helical" evidence="1">
    <location>
        <begin position="73"/>
        <end position="93"/>
    </location>
</feature>
<evidence type="ECO:0000313" key="3">
    <source>
        <dbReference type="Proteomes" id="UP000019275"/>
    </source>
</evidence>
<name>A0ABN0RSX8_9FLAO</name>
<accession>A0ABN0RSX8</accession>
<evidence type="ECO:0008006" key="4">
    <source>
        <dbReference type="Google" id="ProtNLM"/>
    </source>
</evidence>
<keyword evidence="1" id="KW-1133">Transmembrane helix</keyword>
<feature type="transmembrane region" description="Helical" evidence="1">
    <location>
        <begin position="49"/>
        <end position="66"/>
    </location>
</feature>
<dbReference type="Proteomes" id="UP000019275">
    <property type="component" value="Unassembled WGS sequence"/>
</dbReference>